<dbReference type="GO" id="GO:0006310">
    <property type="term" value="P:DNA recombination"/>
    <property type="evidence" value="ECO:0007669"/>
    <property type="project" value="UniProtKB-KW"/>
</dbReference>
<dbReference type="Pfam" id="PF00589">
    <property type="entry name" value="Phage_integrase"/>
    <property type="match status" value="1"/>
</dbReference>
<dbReference type="PANTHER" id="PTHR30349:SF64">
    <property type="entry name" value="PROPHAGE INTEGRASE INTD-RELATED"/>
    <property type="match status" value="1"/>
</dbReference>
<feature type="region of interest" description="Disordered" evidence="2">
    <location>
        <begin position="306"/>
        <end position="332"/>
    </location>
</feature>
<dbReference type="KEGG" id="atl:Athai_54290"/>
<feature type="compositionally biased region" description="Basic and acidic residues" evidence="2">
    <location>
        <begin position="311"/>
        <end position="322"/>
    </location>
</feature>
<name>A0A7R7HZV6_9ACTN</name>
<dbReference type="PANTHER" id="PTHR30349">
    <property type="entry name" value="PHAGE INTEGRASE-RELATED"/>
    <property type="match status" value="1"/>
</dbReference>
<dbReference type="EMBL" id="AP023355">
    <property type="protein sequence ID" value="BCJ37926.1"/>
    <property type="molecule type" value="Genomic_DNA"/>
</dbReference>
<dbReference type="RefSeq" id="WP_203964051.1">
    <property type="nucleotide sequence ID" value="NZ_AP023355.1"/>
</dbReference>
<feature type="region of interest" description="Disordered" evidence="2">
    <location>
        <begin position="464"/>
        <end position="489"/>
    </location>
</feature>
<keyword evidence="1" id="KW-0233">DNA recombination</keyword>
<reference evidence="4 5" key="1">
    <citation type="submission" date="2020-08" db="EMBL/GenBank/DDBJ databases">
        <title>Whole genome shotgun sequence of Actinocatenispora thailandica NBRC 105041.</title>
        <authorList>
            <person name="Komaki H."/>
            <person name="Tamura T."/>
        </authorList>
    </citation>
    <scope>NUCLEOTIDE SEQUENCE [LARGE SCALE GENOMIC DNA]</scope>
    <source>
        <strain evidence="4 5">NBRC 105041</strain>
    </source>
</reference>
<evidence type="ECO:0000313" key="5">
    <source>
        <dbReference type="Proteomes" id="UP000611640"/>
    </source>
</evidence>
<proteinExistence type="predicted"/>
<dbReference type="GO" id="GO:0003677">
    <property type="term" value="F:DNA binding"/>
    <property type="evidence" value="ECO:0007669"/>
    <property type="project" value="InterPro"/>
</dbReference>
<dbReference type="Gene3D" id="1.10.443.10">
    <property type="entry name" value="Intergrase catalytic core"/>
    <property type="match status" value="1"/>
</dbReference>
<dbReference type="PROSITE" id="PS51898">
    <property type="entry name" value="TYR_RECOMBINASE"/>
    <property type="match status" value="1"/>
</dbReference>
<protein>
    <submittedName>
        <fullName evidence="4">Site-specific integrase</fullName>
    </submittedName>
</protein>
<evidence type="ECO:0000256" key="1">
    <source>
        <dbReference type="ARBA" id="ARBA00023172"/>
    </source>
</evidence>
<dbReference type="InterPro" id="IPR013762">
    <property type="entry name" value="Integrase-like_cat_sf"/>
</dbReference>
<dbReference type="GO" id="GO:0015074">
    <property type="term" value="P:DNA integration"/>
    <property type="evidence" value="ECO:0007669"/>
    <property type="project" value="InterPro"/>
</dbReference>
<evidence type="ECO:0000313" key="4">
    <source>
        <dbReference type="EMBL" id="BCJ37926.1"/>
    </source>
</evidence>
<dbReference type="SUPFAM" id="SSF56349">
    <property type="entry name" value="DNA breaking-rejoining enzymes"/>
    <property type="match status" value="1"/>
</dbReference>
<sequence>MNSYDVQISDVWKRKDSGGVRRSKPYRLRWKVGGQPFELYYRTKALANSDRARLVHAANAGEPFDTETGRPVTEARTLNMATWYEHARDYVSMKWPRAAAKTRRSMVEALVVITPVLTKQVKGRPSAAVLRRALYLYGLNPRRWDEEVPAPEAKALDWLVRASLPLDALANAATVRRALDACAVRLDGKAAAATTVARKRAVFYNALGYAVEREQLSANPIDKIDWKAPQVASAVDRRTVANPDQVAKILDGVRSLGKPGLRLLAFYACIYYTGARPSEVAYLKRSDCRLPATGWGRVTYVETQPRAGGHWTDDGSPREVRGLKHRPRKETREVPAPPELVALLREHIDREGVAADGRLFRSARGNPVSDSVYDRLWKKARKQAFTAEQVASPLARRPYDLRHAAASLWLNAGVSPTRVARRLGHSVEVLLRVYANCVDGDEELMNQRIGQALSGQGVTAALEQAAEGTAEGRRPAGGTAGADDLAEGA</sequence>
<feature type="domain" description="Tyr recombinase" evidence="3">
    <location>
        <begin position="236"/>
        <end position="449"/>
    </location>
</feature>
<evidence type="ECO:0000259" key="3">
    <source>
        <dbReference type="PROSITE" id="PS51898"/>
    </source>
</evidence>
<evidence type="ECO:0000256" key="2">
    <source>
        <dbReference type="SAM" id="MobiDB-lite"/>
    </source>
</evidence>
<keyword evidence="5" id="KW-1185">Reference proteome</keyword>
<dbReference type="InterPro" id="IPR002104">
    <property type="entry name" value="Integrase_catalytic"/>
</dbReference>
<gene>
    <name evidence="4" type="ORF">Athai_54290</name>
</gene>
<dbReference type="AlphaFoldDB" id="A0A7R7HZV6"/>
<accession>A0A7R7HZV6</accession>
<dbReference type="InterPro" id="IPR011010">
    <property type="entry name" value="DNA_brk_join_enz"/>
</dbReference>
<dbReference type="InterPro" id="IPR050090">
    <property type="entry name" value="Tyrosine_recombinase_XerCD"/>
</dbReference>
<dbReference type="Proteomes" id="UP000611640">
    <property type="component" value="Chromosome"/>
</dbReference>
<organism evidence="4 5">
    <name type="scientific">Actinocatenispora thailandica</name>
    <dbReference type="NCBI Taxonomy" id="227318"/>
    <lineage>
        <taxon>Bacteria</taxon>
        <taxon>Bacillati</taxon>
        <taxon>Actinomycetota</taxon>
        <taxon>Actinomycetes</taxon>
        <taxon>Micromonosporales</taxon>
        <taxon>Micromonosporaceae</taxon>
        <taxon>Actinocatenispora</taxon>
    </lineage>
</organism>